<evidence type="ECO:0008006" key="4">
    <source>
        <dbReference type="Google" id="ProtNLM"/>
    </source>
</evidence>
<evidence type="ECO:0000313" key="3">
    <source>
        <dbReference type="Proteomes" id="UP000199207"/>
    </source>
</evidence>
<reference evidence="2 3" key="1">
    <citation type="submission" date="2016-10" db="EMBL/GenBank/DDBJ databases">
        <authorList>
            <person name="de Groot N.N."/>
        </authorList>
    </citation>
    <scope>NUCLEOTIDE SEQUENCE [LARGE SCALE GENOMIC DNA]</scope>
    <source>
        <strain evidence="2 3">CGMCC 4.5739</strain>
    </source>
</reference>
<proteinExistence type="predicted"/>
<protein>
    <recommendedName>
        <fullName evidence="4">Lipoprotein</fullName>
    </recommendedName>
</protein>
<keyword evidence="3" id="KW-1185">Reference proteome</keyword>
<dbReference type="PROSITE" id="PS51257">
    <property type="entry name" value="PROKAR_LIPOPROTEIN"/>
    <property type="match status" value="1"/>
</dbReference>
<evidence type="ECO:0000256" key="1">
    <source>
        <dbReference type="SAM" id="MobiDB-lite"/>
    </source>
</evidence>
<gene>
    <name evidence="2" type="ORF">SAMN05421773_1202</name>
</gene>
<feature type="region of interest" description="Disordered" evidence="1">
    <location>
        <begin position="35"/>
        <end position="85"/>
    </location>
</feature>
<dbReference type="RefSeq" id="WP_093841187.1">
    <property type="nucleotide sequence ID" value="NZ_FOLM01000020.1"/>
</dbReference>
<organism evidence="2 3">
    <name type="scientific">Streptomyces aidingensis</name>
    <dbReference type="NCBI Taxonomy" id="910347"/>
    <lineage>
        <taxon>Bacteria</taxon>
        <taxon>Bacillati</taxon>
        <taxon>Actinomycetota</taxon>
        <taxon>Actinomycetes</taxon>
        <taxon>Kitasatosporales</taxon>
        <taxon>Streptomycetaceae</taxon>
        <taxon>Streptomyces</taxon>
    </lineage>
</organism>
<dbReference type="Proteomes" id="UP000199207">
    <property type="component" value="Unassembled WGS sequence"/>
</dbReference>
<name>A0A1I1TIR4_9ACTN</name>
<evidence type="ECO:0000313" key="2">
    <source>
        <dbReference type="EMBL" id="SFD58516.1"/>
    </source>
</evidence>
<sequence length="246" mass="25240">MAGRGSWSARPRTAPPAVALSAALIFTVLTALTGCGSGDSGGPADDTAGGSPAAAAESPGESAGQDGQDGQEQPAGEDTDEFQPPDLAHKQFEGREPALENLGEGDWGGPFPHAGAEFWALVHHTYTGSPEDLTAEGFGEAFAGLRPVHLFMSFVHVGGEELTGVDLLKQTGSAVWSADGEQAMGADLGDEGAALPGGCPPGGAERDYALGVEEVICMTYFLPADAEPAEVSLFTGQENELRWRLG</sequence>
<feature type="compositionally biased region" description="Low complexity" evidence="1">
    <location>
        <begin position="42"/>
        <end position="64"/>
    </location>
</feature>
<dbReference type="EMBL" id="FOLM01000020">
    <property type="protein sequence ID" value="SFD58516.1"/>
    <property type="molecule type" value="Genomic_DNA"/>
</dbReference>
<accession>A0A1I1TIR4</accession>
<dbReference type="AlphaFoldDB" id="A0A1I1TIR4"/>